<dbReference type="Gene3D" id="3.10.450.50">
    <property type="match status" value="1"/>
</dbReference>
<keyword evidence="2" id="KW-1185">Reference proteome</keyword>
<dbReference type="Proteomes" id="UP000198415">
    <property type="component" value="Unassembled WGS sequence"/>
</dbReference>
<evidence type="ECO:0000313" key="1">
    <source>
        <dbReference type="EMBL" id="SNS24963.1"/>
    </source>
</evidence>
<sequence>MTEVEARDRTAIAELVRLFFAAFTSGPDLPEQLEAMRRTLLPQAVIVRTGGGEPAVYDADTFIGPRRELLSGGRLTDFSEWQVSGRTEVFGDVAAHFCGYAKSGVQDGTPFTGQGMKSFQFVRTGAGWRISAVAWCDEQES</sequence>
<protein>
    <recommendedName>
        <fullName evidence="3">DUF4440 domain-containing protein</fullName>
    </recommendedName>
</protein>
<organism evidence="1 2">
    <name type="scientific">Actinoplanes regularis</name>
    <dbReference type="NCBI Taxonomy" id="52697"/>
    <lineage>
        <taxon>Bacteria</taxon>
        <taxon>Bacillati</taxon>
        <taxon>Actinomycetota</taxon>
        <taxon>Actinomycetes</taxon>
        <taxon>Micromonosporales</taxon>
        <taxon>Micromonosporaceae</taxon>
        <taxon>Actinoplanes</taxon>
    </lineage>
</organism>
<dbReference type="InterPro" id="IPR032710">
    <property type="entry name" value="NTF2-like_dom_sf"/>
</dbReference>
<name>A0A239D043_9ACTN</name>
<dbReference type="AlphaFoldDB" id="A0A239D043"/>
<reference evidence="1 2" key="1">
    <citation type="submission" date="2017-06" db="EMBL/GenBank/DDBJ databases">
        <authorList>
            <person name="Kim H.J."/>
            <person name="Triplett B.A."/>
        </authorList>
    </citation>
    <scope>NUCLEOTIDE SEQUENCE [LARGE SCALE GENOMIC DNA]</scope>
    <source>
        <strain evidence="1 2">DSM 43151</strain>
    </source>
</reference>
<evidence type="ECO:0008006" key="3">
    <source>
        <dbReference type="Google" id="ProtNLM"/>
    </source>
</evidence>
<dbReference type="SUPFAM" id="SSF54427">
    <property type="entry name" value="NTF2-like"/>
    <property type="match status" value="1"/>
</dbReference>
<dbReference type="OrthoDB" id="3870025at2"/>
<dbReference type="RefSeq" id="WP_089296240.1">
    <property type="nucleotide sequence ID" value="NZ_BOMU01000064.1"/>
</dbReference>
<evidence type="ECO:0000313" key="2">
    <source>
        <dbReference type="Proteomes" id="UP000198415"/>
    </source>
</evidence>
<accession>A0A239D043</accession>
<dbReference type="EMBL" id="FZNR01000012">
    <property type="protein sequence ID" value="SNS24963.1"/>
    <property type="molecule type" value="Genomic_DNA"/>
</dbReference>
<proteinExistence type="predicted"/>
<gene>
    <name evidence="1" type="ORF">SAMN06264365_112157</name>
</gene>